<dbReference type="InterPro" id="IPR032781">
    <property type="entry name" value="ABC_tran_Xtn"/>
</dbReference>
<sequence length="634" mass="71787">MSEKSLEAIASASELSLRYSSHVVLDGATVAIHHGERIGLVGRNGCGKSTFLKIAADELKPDSGTFTRKRGLITGYLPQNFELEEELNVLDNVLNGARHILDLIEKYEETPADSAQSAELLDEITAHGGWELDHRAQSLITNLHAPAQDRIVSTLSGGEKRRVALCRALIGQPDFLILDEPTNHLDTESIEWLEKFLGRYTGTCLFVTHDRYFLDRVTTRIVEIARGQCLSYQGNYTDYMITRAERAANEANTEHKRQRFLQKELDWVRRRPKARGTKSRDRLDRYFEIKDQEAPEQEMNVELIIPTPPKLGKKVIEVTDVAHGYNGELLFADVNLKVEPGEKLGIVGRNGMGKSTLLKIILGQIEPTHGTVEIGNKTEINFIDQGRLMLDDQKSVWEEVGEGQENVRLGEETIGLRAYLRRFLFTEERINTKIELLSGGERSRVLLAKILRRGGNVIVLDEPTNDLDLSTLRLLEEALDGFTGTVITVSHDRYFLNRVCSNILAFEGDGVVSYNVGNYDYYLEKKAQREATAASYAKLTEKPKAAPKKSTERPRKLSWNEERELEGIEEIIMEAEENVSQLEEAFNAPDFYEKHGDNWQQLQKELEDAKNKVPELYARWEELEAIKAAFEAAK</sequence>
<dbReference type="PROSITE" id="PS50893">
    <property type="entry name" value="ABC_TRANSPORTER_2"/>
    <property type="match status" value="2"/>
</dbReference>
<dbReference type="InterPro" id="IPR037118">
    <property type="entry name" value="Val-tRNA_synth_C_sf"/>
</dbReference>
<dbReference type="GO" id="GO:0016887">
    <property type="term" value="F:ATP hydrolysis activity"/>
    <property type="evidence" value="ECO:0007669"/>
    <property type="project" value="InterPro"/>
</dbReference>
<evidence type="ECO:0000256" key="1">
    <source>
        <dbReference type="ARBA" id="ARBA00022737"/>
    </source>
</evidence>
<dbReference type="Proteomes" id="UP000624703">
    <property type="component" value="Unassembled WGS sequence"/>
</dbReference>
<dbReference type="Pfam" id="PF00005">
    <property type="entry name" value="ABC_tran"/>
    <property type="match status" value="2"/>
</dbReference>
<dbReference type="CDD" id="cd03221">
    <property type="entry name" value="ABCF_EF-3"/>
    <property type="match status" value="2"/>
</dbReference>
<protein>
    <submittedName>
        <fullName evidence="8">ABC-F family ATP-binding cassette domain-containing protein</fullName>
    </submittedName>
</protein>
<keyword evidence="9" id="KW-1185">Reference proteome</keyword>
<dbReference type="PANTHER" id="PTHR42855:SF1">
    <property type="entry name" value="ABC TRANSPORTER DOMAIN-CONTAINING PROTEIN"/>
    <property type="match status" value="1"/>
</dbReference>
<dbReference type="InterPro" id="IPR032524">
    <property type="entry name" value="ABC_tran_C"/>
</dbReference>
<reference evidence="8" key="1">
    <citation type="submission" date="2021-01" db="EMBL/GenBank/DDBJ databases">
        <title>Modified the classification status of verrucomicrobia.</title>
        <authorList>
            <person name="Feng X."/>
        </authorList>
    </citation>
    <scope>NUCLEOTIDE SEQUENCE</scope>
    <source>
        <strain evidence="8">_KCTC 22039</strain>
    </source>
</reference>
<gene>
    <name evidence="8" type="ORF">JIN82_06145</name>
</gene>
<dbReference type="SUPFAM" id="SSF52540">
    <property type="entry name" value="P-loop containing nucleoside triphosphate hydrolases"/>
    <property type="match status" value="2"/>
</dbReference>
<name>A0A8J7MCW5_9BACT</name>
<dbReference type="PROSITE" id="PS00211">
    <property type="entry name" value="ABC_TRANSPORTER_1"/>
    <property type="match status" value="2"/>
</dbReference>
<evidence type="ECO:0000256" key="6">
    <source>
        <dbReference type="SAM" id="Coils"/>
    </source>
</evidence>
<comment type="caution">
    <text evidence="8">The sequence shown here is derived from an EMBL/GenBank/DDBJ whole genome shotgun (WGS) entry which is preliminary data.</text>
</comment>
<dbReference type="FunFam" id="3.40.50.300:FF:000309">
    <property type="entry name" value="ABC transporter ATP-binding protein"/>
    <property type="match status" value="1"/>
</dbReference>
<dbReference type="FunFam" id="3.40.50.300:FF:000011">
    <property type="entry name" value="Putative ABC transporter ATP-binding component"/>
    <property type="match status" value="1"/>
</dbReference>
<dbReference type="Pfam" id="PF16326">
    <property type="entry name" value="ABC_tran_CTD"/>
    <property type="match status" value="1"/>
</dbReference>
<dbReference type="RefSeq" id="WP_200310756.1">
    <property type="nucleotide sequence ID" value="NZ_JAENIM010000032.1"/>
</dbReference>
<dbReference type="EMBL" id="JAENIM010000032">
    <property type="protein sequence ID" value="MBK1790733.1"/>
    <property type="molecule type" value="Genomic_DNA"/>
</dbReference>
<keyword evidence="3 8" id="KW-0067">ATP-binding</keyword>
<keyword evidence="6" id="KW-0175">Coiled coil</keyword>
<evidence type="ECO:0000256" key="4">
    <source>
        <dbReference type="ARBA" id="ARBA00049360"/>
    </source>
</evidence>
<dbReference type="SMART" id="SM00382">
    <property type="entry name" value="AAA"/>
    <property type="match status" value="2"/>
</dbReference>
<evidence type="ECO:0000259" key="7">
    <source>
        <dbReference type="PROSITE" id="PS50893"/>
    </source>
</evidence>
<dbReference type="PANTHER" id="PTHR42855">
    <property type="entry name" value="ABC TRANSPORTER ATP-BINDING SUBUNIT"/>
    <property type="match status" value="1"/>
</dbReference>
<evidence type="ECO:0000256" key="3">
    <source>
        <dbReference type="ARBA" id="ARBA00022840"/>
    </source>
</evidence>
<accession>A0A8J7MCW5</accession>
<evidence type="ECO:0000313" key="9">
    <source>
        <dbReference type="Proteomes" id="UP000624703"/>
    </source>
</evidence>
<dbReference type="InterPro" id="IPR051309">
    <property type="entry name" value="ABCF_ATPase"/>
</dbReference>
<dbReference type="Gene3D" id="1.10.287.380">
    <property type="entry name" value="Valyl-tRNA synthetase, C-terminal domain"/>
    <property type="match status" value="1"/>
</dbReference>
<evidence type="ECO:0000313" key="8">
    <source>
        <dbReference type="EMBL" id="MBK1790733.1"/>
    </source>
</evidence>
<comment type="catalytic activity">
    <reaction evidence="4">
        <text>ATP + H2O = ADP + phosphate + H(+)</text>
        <dbReference type="Rhea" id="RHEA:13065"/>
        <dbReference type="ChEBI" id="CHEBI:15377"/>
        <dbReference type="ChEBI" id="CHEBI:15378"/>
        <dbReference type="ChEBI" id="CHEBI:30616"/>
        <dbReference type="ChEBI" id="CHEBI:43474"/>
        <dbReference type="ChEBI" id="CHEBI:456216"/>
    </reaction>
</comment>
<proteinExistence type="inferred from homology"/>
<feature type="domain" description="ABC transporter" evidence="7">
    <location>
        <begin position="10"/>
        <end position="251"/>
    </location>
</feature>
<dbReference type="InterPro" id="IPR003439">
    <property type="entry name" value="ABC_transporter-like_ATP-bd"/>
</dbReference>
<evidence type="ECO:0000256" key="5">
    <source>
        <dbReference type="ARBA" id="ARBA00061478"/>
    </source>
</evidence>
<dbReference type="AlphaFoldDB" id="A0A8J7MCW5"/>
<keyword evidence="2" id="KW-0547">Nucleotide-binding</keyword>
<dbReference type="InterPro" id="IPR027417">
    <property type="entry name" value="P-loop_NTPase"/>
</dbReference>
<keyword evidence="1" id="KW-0677">Repeat</keyword>
<dbReference type="GO" id="GO:0003677">
    <property type="term" value="F:DNA binding"/>
    <property type="evidence" value="ECO:0007669"/>
    <property type="project" value="InterPro"/>
</dbReference>
<comment type="similarity">
    <text evidence="5">Belongs to the ABC transporter superfamily. ABCF family. Uup subfamily.</text>
</comment>
<dbReference type="Gene3D" id="3.40.50.300">
    <property type="entry name" value="P-loop containing nucleotide triphosphate hydrolases"/>
    <property type="match status" value="2"/>
</dbReference>
<dbReference type="InterPro" id="IPR003593">
    <property type="entry name" value="AAA+_ATPase"/>
</dbReference>
<feature type="coiled-coil region" evidence="6">
    <location>
        <begin position="558"/>
        <end position="619"/>
    </location>
</feature>
<organism evidence="8 9">
    <name type="scientific">Persicirhabdus sediminis</name>
    <dbReference type="NCBI Taxonomy" id="454144"/>
    <lineage>
        <taxon>Bacteria</taxon>
        <taxon>Pseudomonadati</taxon>
        <taxon>Verrucomicrobiota</taxon>
        <taxon>Verrucomicrobiia</taxon>
        <taxon>Verrucomicrobiales</taxon>
        <taxon>Verrucomicrobiaceae</taxon>
        <taxon>Persicirhabdus</taxon>
    </lineage>
</organism>
<dbReference type="GO" id="GO:0005524">
    <property type="term" value="F:ATP binding"/>
    <property type="evidence" value="ECO:0007669"/>
    <property type="project" value="UniProtKB-KW"/>
</dbReference>
<dbReference type="Pfam" id="PF12848">
    <property type="entry name" value="ABC_tran_Xtn"/>
    <property type="match status" value="1"/>
</dbReference>
<evidence type="ECO:0000256" key="2">
    <source>
        <dbReference type="ARBA" id="ARBA00022741"/>
    </source>
</evidence>
<dbReference type="InterPro" id="IPR017871">
    <property type="entry name" value="ABC_transporter-like_CS"/>
</dbReference>
<feature type="domain" description="ABC transporter" evidence="7">
    <location>
        <begin position="316"/>
        <end position="533"/>
    </location>
</feature>